<keyword evidence="3 6" id="KW-0812">Transmembrane</keyword>
<evidence type="ECO:0000256" key="2">
    <source>
        <dbReference type="ARBA" id="ARBA00022475"/>
    </source>
</evidence>
<keyword evidence="4 6" id="KW-1133">Transmembrane helix</keyword>
<dbReference type="GO" id="GO:0005886">
    <property type="term" value="C:plasma membrane"/>
    <property type="evidence" value="ECO:0007669"/>
    <property type="project" value="UniProtKB-SubCell"/>
</dbReference>
<dbReference type="RefSeq" id="WP_240983503.1">
    <property type="nucleotide sequence ID" value="NZ_CDGJ01000019.1"/>
</dbReference>
<dbReference type="EMBL" id="CDGJ01000019">
    <property type="protein sequence ID" value="CEJ06285.1"/>
    <property type="molecule type" value="Genomic_DNA"/>
</dbReference>
<reference evidence="8" key="1">
    <citation type="submission" date="2014-11" db="EMBL/GenBank/DDBJ databases">
        <authorList>
            <person name="Hornung B.V."/>
        </authorList>
    </citation>
    <scope>NUCLEOTIDE SEQUENCE</scope>
    <source>
        <strain evidence="8">INE</strain>
    </source>
</reference>
<keyword evidence="5 6" id="KW-0472">Membrane</keyword>
<feature type="transmembrane region" description="Helical" evidence="6">
    <location>
        <begin position="5"/>
        <end position="21"/>
    </location>
</feature>
<dbReference type="AlphaFoldDB" id="A0A8S0VVK9"/>
<organism evidence="7">
    <name type="scientific">Acididesulfobacillus acetoxydans</name>
    <dbReference type="NCBI Taxonomy" id="1561005"/>
    <lineage>
        <taxon>Bacteria</taxon>
        <taxon>Bacillati</taxon>
        <taxon>Bacillota</taxon>
        <taxon>Clostridia</taxon>
        <taxon>Eubacteriales</taxon>
        <taxon>Peptococcaceae</taxon>
        <taxon>Acididesulfobacillus</taxon>
    </lineage>
</organism>
<dbReference type="KEGG" id="aacx:DEACI_0360"/>
<name>A0A8S0VVK9_9FIRM</name>
<reference evidence="7" key="2">
    <citation type="submission" date="2020-01" db="EMBL/GenBank/DDBJ databases">
        <authorList>
            <person name="Hornung B."/>
        </authorList>
    </citation>
    <scope>NUCLEOTIDE SEQUENCE</scope>
    <source>
        <strain evidence="7">PacBioINE</strain>
    </source>
</reference>
<protein>
    <submittedName>
        <fullName evidence="7">ATP synthase I chain</fullName>
    </submittedName>
</protein>
<keyword evidence="2" id="KW-1003">Cell membrane</keyword>
<sequence length="117" mass="12971">MKSNSVALWVGVSGLFFAIALSDRWDLLGAVVGYLLGFLNSAWLYRDTQRIVEMDLRGALTRMRRSLFARLALVTAVVVGVARLEKSWLPDLALGIAAGLLISLVSYMRRQIMNGKE</sequence>
<dbReference type="Proteomes" id="UP001071230">
    <property type="component" value="Unassembled WGS sequence"/>
</dbReference>
<feature type="transmembrane region" description="Helical" evidence="6">
    <location>
        <begin position="88"/>
        <end position="108"/>
    </location>
</feature>
<dbReference type="InterPro" id="IPR005598">
    <property type="entry name" value="ATP_synth_I"/>
</dbReference>
<evidence type="ECO:0000256" key="3">
    <source>
        <dbReference type="ARBA" id="ARBA00022692"/>
    </source>
</evidence>
<evidence type="ECO:0000256" key="5">
    <source>
        <dbReference type="ARBA" id="ARBA00023136"/>
    </source>
</evidence>
<evidence type="ECO:0000256" key="6">
    <source>
        <dbReference type="SAM" id="Phobius"/>
    </source>
</evidence>
<feature type="transmembrane region" description="Helical" evidence="6">
    <location>
        <begin position="66"/>
        <end position="82"/>
    </location>
</feature>
<feature type="transmembrane region" description="Helical" evidence="6">
    <location>
        <begin position="27"/>
        <end position="45"/>
    </location>
</feature>
<keyword evidence="9" id="KW-1185">Reference proteome</keyword>
<evidence type="ECO:0000313" key="8">
    <source>
        <dbReference type="EMBL" id="CEJ06285.1"/>
    </source>
</evidence>
<dbReference type="Pfam" id="PF03899">
    <property type="entry name" value="ATP-synt_I"/>
    <property type="match status" value="1"/>
</dbReference>
<evidence type="ECO:0000313" key="7">
    <source>
        <dbReference type="EMBL" id="CAA7599733.1"/>
    </source>
</evidence>
<proteinExistence type="predicted"/>
<dbReference type="Proteomes" id="UP000836597">
    <property type="component" value="Chromosome"/>
</dbReference>
<evidence type="ECO:0000256" key="4">
    <source>
        <dbReference type="ARBA" id="ARBA00022989"/>
    </source>
</evidence>
<accession>A0A8S0VVK9</accession>
<gene>
    <name evidence="7" type="ORF">DEACI_0360</name>
    <name evidence="8" type="ORF">DEACI_0733</name>
</gene>
<comment type="subcellular location">
    <subcellularLocation>
        <location evidence="1">Cell membrane</location>
        <topology evidence="1">Multi-pass membrane protein</topology>
    </subcellularLocation>
</comment>
<dbReference type="EMBL" id="LR746496">
    <property type="protein sequence ID" value="CAA7599733.1"/>
    <property type="molecule type" value="Genomic_DNA"/>
</dbReference>
<evidence type="ECO:0000313" key="9">
    <source>
        <dbReference type="Proteomes" id="UP001071230"/>
    </source>
</evidence>
<evidence type="ECO:0000256" key="1">
    <source>
        <dbReference type="ARBA" id="ARBA00004651"/>
    </source>
</evidence>